<dbReference type="EMBL" id="CAJNYT010001851">
    <property type="protein sequence ID" value="CAF3433305.1"/>
    <property type="molecule type" value="Genomic_DNA"/>
</dbReference>
<evidence type="ECO:0000313" key="2">
    <source>
        <dbReference type="EMBL" id="CAF3433305.1"/>
    </source>
</evidence>
<organism evidence="1 3">
    <name type="scientific">Rotaria socialis</name>
    <dbReference type="NCBI Taxonomy" id="392032"/>
    <lineage>
        <taxon>Eukaryota</taxon>
        <taxon>Metazoa</taxon>
        <taxon>Spiralia</taxon>
        <taxon>Gnathifera</taxon>
        <taxon>Rotifera</taxon>
        <taxon>Eurotatoria</taxon>
        <taxon>Bdelloidea</taxon>
        <taxon>Philodinida</taxon>
        <taxon>Philodinidae</taxon>
        <taxon>Rotaria</taxon>
    </lineage>
</organism>
<comment type="caution">
    <text evidence="1">The sequence shown here is derived from an EMBL/GenBank/DDBJ whole genome shotgun (WGS) entry which is preliminary data.</text>
</comment>
<dbReference type="AlphaFoldDB" id="A0A817S0F0"/>
<accession>A0A817S0F0</accession>
<sequence length="169" mass="19471">MYDTPGLSESGDGSVSTAEAFIQLVRLAYSIPTDESCEKRMPCLLVVTKCDNDRPLDSRWNDNKDLVRNQSKFEFIDCACASTLKTNRRRPNHILDDYTESRCNLIQAIKKHSLSEPMPMDSWKCKALIYARSFYNTVLQWLGFEQNSSKCLLNLAVHPKLRQEKLQNF</sequence>
<name>A0A817S0F0_9BILA</name>
<protein>
    <submittedName>
        <fullName evidence="1">Uncharacterized protein</fullName>
    </submittedName>
</protein>
<dbReference type="Proteomes" id="UP000663833">
    <property type="component" value="Unassembled WGS sequence"/>
</dbReference>
<evidence type="ECO:0000313" key="1">
    <source>
        <dbReference type="EMBL" id="CAF3278205.1"/>
    </source>
</evidence>
<proteinExistence type="predicted"/>
<gene>
    <name evidence="2" type="ORF">GRG538_LOCUS12850</name>
    <name evidence="1" type="ORF">LUA448_LOCUS6370</name>
</gene>
<reference evidence="1" key="1">
    <citation type="submission" date="2021-02" db="EMBL/GenBank/DDBJ databases">
        <authorList>
            <person name="Nowell W R."/>
        </authorList>
    </citation>
    <scope>NUCLEOTIDE SEQUENCE</scope>
</reference>
<dbReference type="EMBL" id="CAJNYD010000596">
    <property type="protein sequence ID" value="CAF3278205.1"/>
    <property type="molecule type" value="Genomic_DNA"/>
</dbReference>
<evidence type="ECO:0000313" key="3">
    <source>
        <dbReference type="Proteomes" id="UP000663833"/>
    </source>
</evidence>
<dbReference type="Proteomes" id="UP000663872">
    <property type="component" value="Unassembled WGS sequence"/>
</dbReference>